<accession>A0A0E9PEJ0</accession>
<reference evidence="1" key="2">
    <citation type="journal article" date="2015" name="Fish Shellfish Immunol.">
        <title>Early steps in the European eel (Anguilla anguilla)-Vibrio vulnificus interaction in the gills: Role of the RtxA13 toxin.</title>
        <authorList>
            <person name="Callol A."/>
            <person name="Pajuelo D."/>
            <person name="Ebbesson L."/>
            <person name="Teles M."/>
            <person name="MacKenzie S."/>
            <person name="Amaro C."/>
        </authorList>
    </citation>
    <scope>NUCLEOTIDE SEQUENCE</scope>
</reference>
<sequence>MTHSDHEHTLEDYRSSCLLLLSQLNNNVPGYFSSRLKGKLTDGDWDAVHR</sequence>
<organism evidence="1">
    <name type="scientific">Anguilla anguilla</name>
    <name type="common">European freshwater eel</name>
    <name type="synonym">Muraena anguilla</name>
    <dbReference type="NCBI Taxonomy" id="7936"/>
    <lineage>
        <taxon>Eukaryota</taxon>
        <taxon>Metazoa</taxon>
        <taxon>Chordata</taxon>
        <taxon>Craniata</taxon>
        <taxon>Vertebrata</taxon>
        <taxon>Euteleostomi</taxon>
        <taxon>Actinopterygii</taxon>
        <taxon>Neopterygii</taxon>
        <taxon>Teleostei</taxon>
        <taxon>Anguilliformes</taxon>
        <taxon>Anguillidae</taxon>
        <taxon>Anguilla</taxon>
    </lineage>
</organism>
<evidence type="ECO:0000313" key="1">
    <source>
        <dbReference type="EMBL" id="JAH03046.1"/>
    </source>
</evidence>
<dbReference type="EMBL" id="GBXM01105531">
    <property type="protein sequence ID" value="JAH03046.1"/>
    <property type="molecule type" value="Transcribed_RNA"/>
</dbReference>
<proteinExistence type="predicted"/>
<protein>
    <submittedName>
        <fullName evidence="1">Uncharacterized protein</fullName>
    </submittedName>
</protein>
<dbReference type="AlphaFoldDB" id="A0A0E9PEJ0"/>
<reference evidence="1" key="1">
    <citation type="submission" date="2014-11" db="EMBL/GenBank/DDBJ databases">
        <authorList>
            <person name="Amaro Gonzalez C."/>
        </authorList>
    </citation>
    <scope>NUCLEOTIDE SEQUENCE</scope>
</reference>
<name>A0A0E9PEJ0_ANGAN</name>